<dbReference type="PANTHER" id="PTHR38590:SF1">
    <property type="entry name" value="BLL0828 PROTEIN"/>
    <property type="match status" value="1"/>
</dbReference>
<evidence type="ECO:0000259" key="1">
    <source>
        <dbReference type="Pfam" id="PF04480"/>
    </source>
</evidence>
<dbReference type="Pfam" id="PF13338">
    <property type="entry name" value="AbiEi_4"/>
    <property type="match status" value="1"/>
</dbReference>
<dbReference type="InterPro" id="IPR011335">
    <property type="entry name" value="Restrct_endonuc-II-like"/>
</dbReference>
<evidence type="ECO:0000313" key="4">
    <source>
        <dbReference type="Proteomes" id="UP001526201"/>
    </source>
</evidence>
<feature type="domain" description="AbiEi antitoxin N-terminal" evidence="2">
    <location>
        <begin position="2"/>
        <end position="45"/>
    </location>
</feature>
<gene>
    <name evidence="3" type="ORF">H7J73_31675</name>
</gene>
<proteinExistence type="predicted"/>
<organism evidence="3 4">
    <name type="scientific">Mycolicibacterium komossense</name>
    <dbReference type="NCBI Taxonomy" id="1779"/>
    <lineage>
        <taxon>Bacteria</taxon>
        <taxon>Bacillati</taxon>
        <taxon>Actinomycetota</taxon>
        <taxon>Actinomycetes</taxon>
        <taxon>Mycobacteriales</taxon>
        <taxon>Mycobacteriaceae</taxon>
        <taxon>Mycolicibacterium</taxon>
    </lineage>
</organism>
<feature type="domain" description="DUF559" evidence="1">
    <location>
        <begin position="190"/>
        <end position="283"/>
    </location>
</feature>
<evidence type="ECO:0000259" key="2">
    <source>
        <dbReference type="Pfam" id="PF13338"/>
    </source>
</evidence>
<sequence length="285" mass="31708">MLDDLLRQHDGVITLAQALECGLSHSAISRRVQSGHWRRYAHGVYFVDDRPFSTAALIRAAVWSYGPRAAASGLAAAWWHGILGREPDVVEVTVPRNSNGRKHPRSTVRRRDLQPVDIVEHNGLRVTALALTVVEAAVRRGGGARVMDTGLQRHPELPVLWRAHLRNRGRYGSPRARMLLQGAGEGTRSAAERLFARLMKSAAITGWTANHPIGDYVVDFAFAGSKVAIEIDGLAFHTGPDEFQNDRVRQNRISLLGWTVLRFTWQDLIEDPERVIAEVRRAISA</sequence>
<dbReference type="InterPro" id="IPR007569">
    <property type="entry name" value="DUF559"/>
</dbReference>
<comment type="caution">
    <text evidence="3">The sequence shown here is derived from an EMBL/GenBank/DDBJ whole genome shotgun (WGS) entry which is preliminary data.</text>
</comment>
<name>A0ABT3CMG7_9MYCO</name>
<keyword evidence="4" id="KW-1185">Reference proteome</keyword>
<dbReference type="InterPro" id="IPR025159">
    <property type="entry name" value="AbiEi_N"/>
</dbReference>
<dbReference type="EMBL" id="JACKTY010000051">
    <property type="protein sequence ID" value="MCV7230576.1"/>
    <property type="molecule type" value="Genomic_DNA"/>
</dbReference>
<dbReference type="Proteomes" id="UP001526201">
    <property type="component" value="Unassembled WGS sequence"/>
</dbReference>
<reference evidence="3 4" key="1">
    <citation type="journal article" date="2022" name="BMC Genomics">
        <title>Comparative genome analysis of mycobacteria focusing on tRNA and non-coding RNA.</title>
        <authorList>
            <person name="Behra P.R.K."/>
            <person name="Pettersson B.M.F."/>
            <person name="Ramesh M."/>
            <person name="Das S."/>
            <person name="Dasgupta S."/>
            <person name="Kirsebom L.A."/>
        </authorList>
    </citation>
    <scope>NUCLEOTIDE SEQUENCE [LARGE SCALE GENOMIC DNA]</scope>
    <source>
        <strain evidence="3 4">DSM 44078</strain>
    </source>
</reference>
<protein>
    <submittedName>
        <fullName evidence="3">Type IV toxin-antitoxin system AbiEi family antitoxin domain-containing protein</fullName>
    </submittedName>
</protein>
<dbReference type="RefSeq" id="WP_264072024.1">
    <property type="nucleotide sequence ID" value="NZ_JACKTY010000051.1"/>
</dbReference>
<dbReference type="Pfam" id="PF04480">
    <property type="entry name" value="DUF559"/>
    <property type="match status" value="1"/>
</dbReference>
<dbReference type="PANTHER" id="PTHR38590">
    <property type="entry name" value="BLL0828 PROTEIN"/>
    <property type="match status" value="1"/>
</dbReference>
<dbReference type="InterPro" id="IPR047216">
    <property type="entry name" value="Endonuclease_DUF559_bact"/>
</dbReference>
<dbReference type="SUPFAM" id="SSF52980">
    <property type="entry name" value="Restriction endonuclease-like"/>
    <property type="match status" value="1"/>
</dbReference>
<dbReference type="Gene3D" id="3.40.960.10">
    <property type="entry name" value="VSR Endonuclease"/>
    <property type="match status" value="1"/>
</dbReference>
<evidence type="ECO:0000313" key="3">
    <source>
        <dbReference type="EMBL" id="MCV7230576.1"/>
    </source>
</evidence>
<accession>A0ABT3CMG7</accession>